<comment type="caution">
    <text evidence="2">The sequence shown here is derived from an EMBL/GenBank/DDBJ whole genome shotgun (WGS) entry which is preliminary data.</text>
</comment>
<proteinExistence type="predicted"/>
<sequence length="237" mass="24880">MSDTYSETDIAKFGSRLTFMASHLAFGLSCGALASLVIGGPHAFPRSVSVGLLVGGLVAGCLLLFVALQPDHPTDPAAVPRPISSIVTDKQLAKAAAEGRLALARVTDVVFDYHSESTGPRYKVSYVVSPRVGTPYATTESVAIDPVLAKTVEVDAIVVVAMELTIGGHVGLVRAPDEYWKSLAATDTTVRTTQPMPPQPRPATSTLLTRRLIFATAAPLLFGAAIATLPLLLRFAA</sequence>
<accession>A0A934NMM6</accession>
<keyword evidence="1" id="KW-0472">Membrane</keyword>
<evidence type="ECO:0000313" key="3">
    <source>
        <dbReference type="Proteomes" id="UP000655868"/>
    </source>
</evidence>
<keyword evidence="3" id="KW-1185">Reference proteome</keyword>
<organism evidence="2 3">
    <name type="scientific">Antrihabitans stalagmiti</name>
    <dbReference type="NCBI Taxonomy" id="2799499"/>
    <lineage>
        <taxon>Bacteria</taxon>
        <taxon>Bacillati</taxon>
        <taxon>Actinomycetota</taxon>
        <taxon>Actinomycetes</taxon>
        <taxon>Mycobacteriales</taxon>
        <taxon>Nocardiaceae</taxon>
        <taxon>Antrihabitans</taxon>
    </lineage>
</organism>
<feature type="transmembrane region" description="Helical" evidence="1">
    <location>
        <begin position="20"/>
        <end position="38"/>
    </location>
</feature>
<dbReference type="EMBL" id="JAEMNV010000001">
    <property type="protein sequence ID" value="MBJ8338023.1"/>
    <property type="molecule type" value="Genomic_DNA"/>
</dbReference>
<evidence type="ECO:0000256" key="1">
    <source>
        <dbReference type="SAM" id="Phobius"/>
    </source>
</evidence>
<evidence type="ECO:0000313" key="2">
    <source>
        <dbReference type="EMBL" id="MBJ8338023.1"/>
    </source>
</evidence>
<dbReference type="AlphaFoldDB" id="A0A934NMM6"/>
<reference evidence="2" key="1">
    <citation type="submission" date="2020-12" db="EMBL/GenBank/DDBJ databases">
        <title>Antrihabitans popcorni sp. nov. and Antrihabitans auranticaus sp. nov., isolated from a larva cave.</title>
        <authorList>
            <person name="Lee S.D."/>
            <person name="Kim I.S."/>
        </authorList>
    </citation>
    <scope>NUCLEOTIDE SEQUENCE</scope>
    <source>
        <strain evidence="2">YC3-6</strain>
    </source>
</reference>
<gene>
    <name evidence="2" type="ORF">JGU71_03900</name>
</gene>
<protein>
    <submittedName>
        <fullName evidence="2">Uncharacterized protein</fullName>
    </submittedName>
</protein>
<name>A0A934NMM6_9NOCA</name>
<dbReference type="RefSeq" id="WP_199702338.1">
    <property type="nucleotide sequence ID" value="NZ_JAEMNV010000001.1"/>
</dbReference>
<dbReference type="Proteomes" id="UP000655868">
    <property type="component" value="Unassembled WGS sequence"/>
</dbReference>
<feature type="transmembrane region" description="Helical" evidence="1">
    <location>
        <begin position="212"/>
        <end position="233"/>
    </location>
</feature>
<feature type="transmembrane region" description="Helical" evidence="1">
    <location>
        <begin position="50"/>
        <end position="68"/>
    </location>
</feature>
<keyword evidence="1" id="KW-0812">Transmembrane</keyword>
<keyword evidence="1" id="KW-1133">Transmembrane helix</keyword>